<dbReference type="Proteomes" id="UP000265520">
    <property type="component" value="Unassembled WGS sequence"/>
</dbReference>
<dbReference type="EMBL" id="LXQA010090196">
    <property type="protein sequence ID" value="MCI13924.1"/>
    <property type="molecule type" value="Genomic_DNA"/>
</dbReference>
<evidence type="ECO:0000313" key="2">
    <source>
        <dbReference type="Proteomes" id="UP000265520"/>
    </source>
</evidence>
<organism evidence="1 2">
    <name type="scientific">Trifolium medium</name>
    <dbReference type="NCBI Taxonomy" id="97028"/>
    <lineage>
        <taxon>Eukaryota</taxon>
        <taxon>Viridiplantae</taxon>
        <taxon>Streptophyta</taxon>
        <taxon>Embryophyta</taxon>
        <taxon>Tracheophyta</taxon>
        <taxon>Spermatophyta</taxon>
        <taxon>Magnoliopsida</taxon>
        <taxon>eudicotyledons</taxon>
        <taxon>Gunneridae</taxon>
        <taxon>Pentapetalae</taxon>
        <taxon>rosids</taxon>
        <taxon>fabids</taxon>
        <taxon>Fabales</taxon>
        <taxon>Fabaceae</taxon>
        <taxon>Papilionoideae</taxon>
        <taxon>50 kb inversion clade</taxon>
        <taxon>NPAAA clade</taxon>
        <taxon>Hologalegina</taxon>
        <taxon>IRL clade</taxon>
        <taxon>Trifolieae</taxon>
        <taxon>Trifolium</taxon>
    </lineage>
</organism>
<proteinExistence type="predicted"/>
<sequence>MDIASAKQPGKVEVLVGVLLDIRATLSSRTAAARFPEMPRKDDKLYKQLKLCIQQLVILHLNQIQGLFSLYPLSLPFLPA</sequence>
<comment type="caution">
    <text evidence="1">The sequence shown here is derived from an EMBL/GenBank/DDBJ whole genome shotgun (WGS) entry which is preliminary data.</text>
</comment>
<reference evidence="1 2" key="1">
    <citation type="journal article" date="2018" name="Front. Plant Sci.">
        <title>Red Clover (Trifolium pratense) and Zigzag Clover (T. medium) - A Picture of Genomic Similarities and Differences.</title>
        <authorList>
            <person name="Dluhosova J."/>
            <person name="Istvanek J."/>
            <person name="Nedelnik J."/>
            <person name="Repkova J."/>
        </authorList>
    </citation>
    <scope>NUCLEOTIDE SEQUENCE [LARGE SCALE GENOMIC DNA]</scope>
    <source>
        <strain evidence="2">cv. 10/8</strain>
        <tissue evidence="1">Leaf</tissue>
    </source>
</reference>
<evidence type="ECO:0000313" key="1">
    <source>
        <dbReference type="EMBL" id="MCI13924.1"/>
    </source>
</evidence>
<name>A0A392PQ14_9FABA</name>
<dbReference type="AlphaFoldDB" id="A0A392PQ14"/>
<accession>A0A392PQ14</accession>
<keyword evidence="2" id="KW-1185">Reference proteome</keyword>
<protein>
    <submittedName>
        <fullName evidence="1">Uncharacterized protein</fullName>
    </submittedName>
</protein>